<protein>
    <recommendedName>
        <fullName evidence="3">Addiction module toxin RelE</fullName>
    </recommendedName>
</protein>
<dbReference type="Proteomes" id="UP001157355">
    <property type="component" value="Unassembled WGS sequence"/>
</dbReference>
<evidence type="ECO:0000313" key="1">
    <source>
        <dbReference type="EMBL" id="GLS87979.1"/>
    </source>
</evidence>
<dbReference type="Pfam" id="PF06296">
    <property type="entry name" value="RelE"/>
    <property type="match status" value="1"/>
</dbReference>
<keyword evidence="2" id="KW-1185">Reference proteome</keyword>
<proteinExistence type="predicted"/>
<comment type="caution">
    <text evidence="1">The sequence shown here is derived from an EMBL/GenBank/DDBJ whole genome shotgun (WGS) entry which is preliminary data.</text>
</comment>
<dbReference type="AlphaFoldDB" id="A0AA37X2C8"/>
<sequence length="112" mass="12334">MKLETVIEMPDFQRRAKAAMTEAERLALIDFLAANPLAGVLLGGGLRKVRFARTGGGKSGGFRTIHYYKPEVGPVFLVTMFAKNEKSNLSAKEMEYLIQLGEILAAECGERQ</sequence>
<evidence type="ECO:0000313" key="2">
    <source>
        <dbReference type="Proteomes" id="UP001157355"/>
    </source>
</evidence>
<name>A0AA37X2C8_9RHOB</name>
<dbReference type="InterPro" id="IPR009387">
    <property type="entry name" value="HigB-2"/>
</dbReference>
<accession>A0AA37X2C8</accession>
<reference evidence="1 2" key="1">
    <citation type="journal article" date="2014" name="Int. J. Syst. Evol. Microbiol.">
        <title>Complete genome sequence of Corynebacterium casei LMG S-19264T (=DSM 44701T), isolated from a smear-ripened cheese.</title>
        <authorList>
            <consortium name="US DOE Joint Genome Institute (JGI-PGF)"/>
            <person name="Walter F."/>
            <person name="Albersmeier A."/>
            <person name="Kalinowski J."/>
            <person name="Ruckert C."/>
        </authorList>
    </citation>
    <scope>NUCLEOTIDE SEQUENCE [LARGE SCALE GENOMIC DNA]</scope>
    <source>
        <strain evidence="1 2">NBRC 111766</strain>
    </source>
</reference>
<gene>
    <name evidence="1" type="ORF">GCM10010873_29530</name>
</gene>
<dbReference type="EMBL" id="BSPP01000010">
    <property type="protein sequence ID" value="GLS87979.1"/>
    <property type="molecule type" value="Genomic_DNA"/>
</dbReference>
<dbReference type="PIRSF" id="PIRSF039032">
    <property type="entry name" value="HigB-2"/>
    <property type="match status" value="1"/>
</dbReference>
<organism evidence="1 2">
    <name type="scientific">Cypionkella aquatica</name>
    <dbReference type="NCBI Taxonomy" id="1756042"/>
    <lineage>
        <taxon>Bacteria</taxon>
        <taxon>Pseudomonadati</taxon>
        <taxon>Pseudomonadota</taxon>
        <taxon>Alphaproteobacteria</taxon>
        <taxon>Rhodobacterales</taxon>
        <taxon>Paracoccaceae</taxon>
        <taxon>Cypionkella</taxon>
    </lineage>
</organism>
<evidence type="ECO:0008006" key="3">
    <source>
        <dbReference type="Google" id="ProtNLM"/>
    </source>
</evidence>
<dbReference type="RefSeq" id="WP_284326140.1">
    <property type="nucleotide sequence ID" value="NZ_BSPP01000010.1"/>
</dbReference>